<name>A0ACB8UZJ7_9EURO</name>
<protein>
    <submittedName>
        <fullName evidence="1">Uncharacterized protein</fullName>
    </submittedName>
</protein>
<sequence length="553" mass="63784">MFSSGTYKSVSLLIQRSDGNVVSASEEDFYRYTTKRWLANEAFEAAQRYRKFNIQRLVDVAARSDRTKLKKCVSVMKYREGQFNKTFLIIFDNGSEVVAKLPNPNSGPNVLTIASEVATMDYVCSSSGLRVPRVLDWSSDPNNQVGCEYIIMEKVEGTALGDVWYNLSDKSKQKIIRQVVDIEAKFAAFSFPSHGCLYYTRDLPAKYHYNNQFSLPGDDSKRFCIGPLVDRQLWSDGRSEMKLGRGPWRRLSDFALAMGENERAWTEKYVTPRMNYFKSYTDQETPQEYIKLIEKYMRVAAQLIRTEADTANLLQPILWHCDLHLNNIYIDVDMENISGIIDWQGSSIAPLCIQAKFPRMIEHPSPVPLGGMMPEKPDDDGSLSKAEYLRLFKLYKSAFAHKYYEVTTATRNPSHYAAICHNQSGKLPIIEPLVVIAGCWSAREVFRFRASLMNVVDRWGELYPSINCPIFFTEEERRIHDEELENRDHVEQVMEEYQKLGILPLDGTVDPEDYDAVRKRSEEQKKLLLSVAEDDEKAWIEKVWPYQDRPKEA</sequence>
<gene>
    <name evidence="1" type="ORF">LOY88_002352</name>
</gene>
<organism evidence="1">
    <name type="scientific">Ophidiomyces ophidiicola</name>
    <dbReference type="NCBI Taxonomy" id="1387563"/>
    <lineage>
        <taxon>Eukaryota</taxon>
        <taxon>Fungi</taxon>
        <taxon>Dikarya</taxon>
        <taxon>Ascomycota</taxon>
        <taxon>Pezizomycotina</taxon>
        <taxon>Eurotiomycetes</taxon>
        <taxon>Eurotiomycetidae</taxon>
        <taxon>Onygenales</taxon>
        <taxon>Onygenaceae</taxon>
        <taxon>Ophidiomyces</taxon>
    </lineage>
</organism>
<accession>A0ACB8UZJ7</accession>
<reference evidence="1" key="1">
    <citation type="journal article" date="2022" name="bioRxiv">
        <title>Population genetic analysis of Ophidiomyces ophidiicola, the causative agent of snake fungal disease, indicates recent introductions to the USA.</title>
        <authorList>
            <person name="Ladner J.T."/>
            <person name="Palmer J.M."/>
            <person name="Ettinger C.L."/>
            <person name="Stajich J.E."/>
            <person name="Farrell T.M."/>
            <person name="Glorioso B.M."/>
            <person name="Lawson B."/>
            <person name="Price S.J."/>
            <person name="Stengle A.G."/>
            <person name="Grear D.A."/>
            <person name="Lorch J.M."/>
        </authorList>
    </citation>
    <scope>NUCLEOTIDE SEQUENCE</scope>
    <source>
        <strain evidence="1">NWHC 24266-5</strain>
    </source>
</reference>
<proteinExistence type="predicted"/>
<evidence type="ECO:0000313" key="1">
    <source>
        <dbReference type="EMBL" id="KAI2388978.1"/>
    </source>
</evidence>
<comment type="caution">
    <text evidence="1">The sequence shown here is derived from an EMBL/GenBank/DDBJ whole genome shotgun (WGS) entry which is preliminary data.</text>
</comment>
<dbReference type="EMBL" id="JALBCA010000027">
    <property type="protein sequence ID" value="KAI2388978.1"/>
    <property type="molecule type" value="Genomic_DNA"/>
</dbReference>